<comment type="caution">
    <text evidence="2">The sequence shown here is derived from an EMBL/GenBank/DDBJ whole genome shotgun (WGS) entry which is preliminary data.</text>
</comment>
<protein>
    <submittedName>
        <fullName evidence="2">Uncharacterized protein</fullName>
    </submittedName>
</protein>
<proteinExistence type="predicted"/>
<feature type="compositionally biased region" description="Acidic residues" evidence="1">
    <location>
        <begin position="85"/>
        <end position="101"/>
    </location>
</feature>
<feature type="region of interest" description="Disordered" evidence="1">
    <location>
        <begin position="149"/>
        <end position="170"/>
    </location>
</feature>
<dbReference type="Proteomes" id="UP000704712">
    <property type="component" value="Unassembled WGS sequence"/>
</dbReference>
<gene>
    <name evidence="2" type="ORF">GN958_ATG06669</name>
</gene>
<feature type="region of interest" description="Disordered" evidence="1">
    <location>
        <begin position="220"/>
        <end position="297"/>
    </location>
</feature>
<sequence>MLSRLEDVEQQLWTAATAIKLHLRLLKGEHEAIGWAEIAALALVCGRIEQVQSELRDSTTEILSLARISLAGGGSREGEGHEAERDSEDGDTETEDEAEEKEDIKVATEREDDVDKRARGLYTDDNDVEMKAEHPEVSSRLEYNVEMDTKRERTEQHTVEEEDVDAEEENVENYHNNCGAEATYETDVDEEVSPCQGDNVAVYEVKMESLRQLQRCEAKNEEKSAQRCAKDVQQESKRQEDESTETTTTSNTAYTPVDSRTDSANCHEDLDSISDAKSHEPVAKADAKTPQSRQEAKKLVEVETTRAVVTLSAGRDREVAARMAKLKVCKRFVNWVQTAKVCHVLQTGTASVTIVKNLENTARRVASIATSSDSNLSSRLWIERMVAGLNHVFEITTKPELVQALSPVRKISLELQQYCVTQFPDYLQDLQNDLRSIEYLQHKGELDASALATSARFLLDQLRQDCSNYSTQHAVDGSIGSNGKSWHVRVTK</sequence>
<feature type="region of interest" description="Disordered" evidence="1">
    <location>
        <begin position="72"/>
        <end position="112"/>
    </location>
</feature>
<organism evidence="2 3">
    <name type="scientific">Phytophthora infestans</name>
    <name type="common">Potato late blight agent</name>
    <name type="synonym">Botrytis infestans</name>
    <dbReference type="NCBI Taxonomy" id="4787"/>
    <lineage>
        <taxon>Eukaryota</taxon>
        <taxon>Sar</taxon>
        <taxon>Stramenopiles</taxon>
        <taxon>Oomycota</taxon>
        <taxon>Peronosporomycetes</taxon>
        <taxon>Peronosporales</taxon>
        <taxon>Peronosporaceae</taxon>
        <taxon>Phytophthora</taxon>
    </lineage>
</organism>
<evidence type="ECO:0000313" key="2">
    <source>
        <dbReference type="EMBL" id="KAF4144130.1"/>
    </source>
</evidence>
<reference evidence="2" key="1">
    <citation type="submission" date="2020-03" db="EMBL/GenBank/DDBJ databases">
        <title>Hybrid Assembly of Korean Phytophthora infestans isolates.</title>
        <authorList>
            <person name="Prokchorchik M."/>
            <person name="Lee Y."/>
            <person name="Seo J."/>
            <person name="Cho J.-H."/>
            <person name="Park Y.-E."/>
            <person name="Jang D.-C."/>
            <person name="Im J.-S."/>
            <person name="Choi J.-G."/>
            <person name="Park H.-J."/>
            <person name="Lee G.-B."/>
            <person name="Lee Y.-G."/>
            <person name="Hong S.-Y."/>
            <person name="Cho K."/>
            <person name="Sohn K.H."/>
        </authorList>
    </citation>
    <scope>NUCLEOTIDE SEQUENCE</scope>
    <source>
        <strain evidence="2">KR_2_A2</strain>
    </source>
</reference>
<evidence type="ECO:0000256" key="1">
    <source>
        <dbReference type="SAM" id="MobiDB-lite"/>
    </source>
</evidence>
<evidence type="ECO:0000313" key="3">
    <source>
        <dbReference type="Proteomes" id="UP000704712"/>
    </source>
</evidence>
<feature type="compositionally biased region" description="Acidic residues" evidence="1">
    <location>
        <begin position="160"/>
        <end position="170"/>
    </location>
</feature>
<name>A0A8S9UTV1_PHYIN</name>
<dbReference type="EMBL" id="JAACNO010000894">
    <property type="protein sequence ID" value="KAF4144130.1"/>
    <property type="molecule type" value="Genomic_DNA"/>
</dbReference>
<feature type="compositionally biased region" description="Basic and acidic residues" evidence="1">
    <location>
        <begin position="220"/>
        <end position="241"/>
    </location>
</feature>
<feature type="compositionally biased region" description="Basic and acidic residues" evidence="1">
    <location>
        <begin position="149"/>
        <end position="159"/>
    </location>
</feature>
<accession>A0A8S9UTV1</accession>
<feature type="compositionally biased region" description="Basic and acidic residues" evidence="1">
    <location>
        <begin position="259"/>
        <end position="287"/>
    </location>
</feature>
<feature type="compositionally biased region" description="Basic and acidic residues" evidence="1">
    <location>
        <begin position="102"/>
        <end position="112"/>
    </location>
</feature>
<dbReference type="AlphaFoldDB" id="A0A8S9UTV1"/>